<dbReference type="GO" id="GO:0003677">
    <property type="term" value="F:DNA binding"/>
    <property type="evidence" value="ECO:0007669"/>
    <property type="project" value="UniProtKB-KW"/>
</dbReference>
<sequence length="144" mass="16190">MRYICLVGFVAEPTTEGRRIPRETFVLDTMKNTARQLLTDTLTDLGRAMDEQRAVTIAYADADEAPSIRTIEIHDIITGGDDGAVLVQSMDRLSGSFRGFRADRIQIYIAHDEAYVLDAPTLPLPVRFTARTEKEFVALELERD</sequence>
<accession>A0AAW8F5J4</accession>
<protein>
    <submittedName>
        <fullName evidence="2">DNA-binding transcriptional regulator YafY</fullName>
    </submittedName>
</protein>
<evidence type="ECO:0000313" key="3">
    <source>
        <dbReference type="Proteomes" id="UP001234216"/>
    </source>
</evidence>
<gene>
    <name evidence="2" type="ORF">QFZ22_000043</name>
</gene>
<comment type="caution">
    <text evidence="2">The sequence shown here is derived from an EMBL/GenBank/DDBJ whole genome shotgun (WGS) entry which is preliminary data.</text>
</comment>
<dbReference type="Pfam" id="PF13280">
    <property type="entry name" value="WYL"/>
    <property type="match status" value="1"/>
</dbReference>
<organism evidence="2 3">
    <name type="scientific">Streptomyces canus</name>
    <dbReference type="NCBI Taxonomy" id="58343"/>
    <lineage>
        <taxon>Bacteria</taxon>
        <taxon>Bacillati</taxon>
        <taxon>Actinomycetota</taxon>
        <taxon>Actinomycetes</taxon>
        <taxon>Kitasatosporales</taxon>
        <taxon>Streptomycetaceae</taxon>
        <taxon>Streptomyces</taxon>
        <taxon>Streptomyces aurantiacus group</taxon>
    </lineage>
</organism>
<keyword evidence="2" id="KW-0238">DNA-binding</keyword>
<dbReference type="InterPro" id="IPR026881">
    <property type="entry name" value="WYL_dom"/>
</dbReference>
<evidence type="ECO:0000259" key="1">
    <source>
        <dbReference type="Pfam" id="PF13280"/>
    </source>
</evidence>
<reference evidence="2" key="1">
    <citation type="submission" date="2023-07" db="EMBL/GenBank/DDBJ databases">
        <title>Comparative genomics of wheat-associated soil bacteria to identify genetic determinants of phenazine resistance.</title>
        <authorList>
            <person name="Mouncey N."/>
        </authorList>
    </citation>
    <scope>NUCLEOTIDE SEQUENCE</scope>
    <source>
        <strain evidence="2">V4I22</strain>
    </source>
</reference>
<dbReference type="Proteomes" id="UP001234216">
    <property type="component" value="Unassembled WGS sequence"/>
</dbReference>
<feature type="domain" description="WYL" evidence="1">
    <location>
        <begin position="41"/>
        <end position="106"/>
    </location>
</feature>
<dbReference type="EMBL" id="JAUSZV010000001">
    <property type="protein sequence ID" value="MDQ0904058.1"/>
    <property type="molecule type" value="Genomic_DNA"/>
</dbReference>
<evidence type="ECO:0000313" key="2">
    <source>
        <dbReference type="EMBL" id="MDQ0904058.1"/>
    </source>
</evidence>
<dbReference type="AlphaFoldDB" id="A0AAW8F5J4"/>
<proteinExistence type="predicted"/>
<name>A0AAW8F5J4_9ACTN</name>
<dbReference type="PROSITE" id="PS52050">
    <property type="entry name" value="WYL"/>
    <property type="match status" value="1"/>
</dbReference>